<dbReference type="Pfam" id="PF00768">
    <property type="entry name" value="Peptidase_S11"/>
    <property type="match status" value="1"/>
</dbReference>
<evidence type="ECO:0000313" key="10">
    <source>
        <dbReference type="Proteomes" id="UP001500238"/>
    </source>
</evidence>
<evidence type="ECO:0000256" key="3">
    <source>
        <dbReference type="ARBA" id="ARBA00022801"/>
    </source>
</evidence>
<keyword evidence="2" id="KW-0732">Signal</keyword>
<dbReference type="PRINTS" id="PR00725">
    <property type="entry name" value="DADACBPTASE1"/>
</dbReference>
<keyword evidence="4" id="KW-0133">Cell shape</keyword>
<proteinExistence type="inferred from homology"/>
<keyword evidence="10" id="KW-1185">Reference proteome</keyword>
<reference evidence="9 10" key="1">
    <citation type="journal article" date="2019" name="Int. J. Syst. Evol. Microbiol.">
        <title>The Global Catalogue of Microorganisms (GCM) 10K type strain sequencing project: providing services to taxonomists for standard genome sequencing and annotation.</title>
        <authorList>
            <consortium name="The Broad Institute Genomics Platform"/>
            <consortium name="The Broad Institute Genome Sequencing Center for Infectious Disease"/>
            <person name="Wu L."/>
            <person name="Ma J."/>
        </authorList>
    </citation>
    <scope>NUCLEOTIDE SEQUENCE [LARGE SCALE GENOMIC DNA]</scope>
    <source>
        <strain evidence="9 10">JCM 14603</strain>
    </source>
</reference>
<dbReference type="RefSeq" id="WP_163959417.1">
    <property type="nucleotide sequence ID" value="NZ_BAAAES010000008.1"/>
</dbReference>
<dbReference type="EMBL" id="BAAAES010000008">
    <property type="protein sequence ID" value="GAA0668776.1"/>
    <property type="molecule type" value="Genomic_DNA"/>
</dbReference>
<dbReference type="InterPro" id="IPR012338">
    <property type="entry name" value="Beta-lactam/transpept-like"/>
</dbReference>
<dbReference type="PANTHER" id="PTHR21581:SF6">
    <property type="entry name" value="TRAFFICKING PROTEIN PARTICLE COMPLEX SUBUNIT 12"/>
    <property type="match status" value="1"/>
</dbReference>
<evidence type="ECO:0000259" key="8">
    <source>
        <dbReference type="Pfam" id="PF00768"/>
    </source>
</evidence>
<dbReference type="PANTHER" id="PTHR21581">
    <property type="entry name" value="D-ALANYL-D-ALANINE CARBOXYPEPTIDASE"/>
    <property type="match status" value="1"/>
</dbReference>
<keyword evidence="5" id="KW-0573">Peptidoglycan synthesis</keyword>
<feature type="domain" description="Peptidase S11 D-alanyl-D-alanine carboxypeptidase A N-terminal" evidence="8">
    <location>
        <begin position="42"/>
        <end position="260"/>
    </location>
</feature>
<dbReference type="InterPro" id="IPR001967">
    <property type="entry name" value="Peptidase_S11_N"/>
</dbReference>
<sequence>MTILTRRALSALCGRLLLTGLLAGSVTGLAGPVAPAAAVTRPVSAILMDARDGRILYAENAGIVRRPASLTKMMTLFLTFDALDEGTLRLGDPVRISRYASSQKPSRVGLRPGATMTVDQAIRAVAVVSANDVAVALAETVGGTEDRFARMMTAKARALGLEDTSFTNSTGLPGANLTTAQDMARLSLALLRDHPRRYAVFATRSFSWGGRTVQNHNHLLGAYPGADGLKTGYTAEAGFALAASAKRGNRRLIAVVIGERSIQLRDRRVARMLTEGFAQGGAPTKAIPDTLEEWLGSPVTAESDD</sequence>
<keyword evidence="6" id="KW-0961">Cell wall biogenesis/degradation</keyword>
<dbReference type="InterPro" id="IPR006311">
    <property type="entry name" value="TAT_signal"/>
</dbReference>
<evidence type="ECO:0000256" key="2">
    <source>
        <dbReference type="ARBA" id="ARBA00022729"/>
    </source>
</evidence>
<organism evidence="9 10">
    <name type="scientific">Sphingomonas insulae</name>
    <dbReference type="NCBI Taxonomy" id="424800"/>
    <lineage>
        <taxon>Bacteria</taxon>
        <taxon>Pseudomonadati</taxon>
        <taxon>Pseudomonadota</taxon>
        <taxon>Alphaproteobacteria</taxon>
        <taxon>Sphingomonadales</taxon>
        <taxon>Sphingomonadaceae</taxon>
        <taxon>Sphingomonas</taxon>
    </lineage>
</organism>
<dbReference type="InterPro" id="IPR018044">
    <property type="entry name" value="Peptidase_S11"/>
</dbReference>
<dbReference type="Gene3D" id="3.40.710.10">
    <property type="entry name" value="DD-peptidase/beta-lactamase superfamily"/>
    <property type="match status" value="1"/>
</dbReference>
<dbReference type="PROSITE" id="PS51318">
    <property type="entry name" value="TAT"/>
    <property type="match status" value="1"/>
</dbReference>
<protein>
    <recommendedName>
        <fullName evidence="8">Peptidase S11 D-alanyl-D-alanine carboxypeptidase A N-terminal domain-containing protein</fullName>
    </recommendedName>
</protein>
<evidence type="ECO:0000256" key="1">
    <source>
        <dbReference type="ARBA" id="ARBA00007164"/>
    </source>
</evidence>
<name>A0ABN1HVS1_9SPHN</name>
<evidence type="ECO:0000256" key="5">
    <source>
        <dbReference type="ARBA" id="ARBA00022984"/>
    </source>
</evidence>
<keyword evidence="3" id="KW-0378">Hydrolase</keyword>
<evidence type="ECO:0000256" key="4">
    <source>
        <dbReference type="ARBA" id="ARBA00022960"/>
    </source>
</evidence>
<dbReference type="Proteomes" id="UP001500238">
    <property type="component" value="Unassembled WGS sequence"/>
</dbReference>
<evidence type="ECO:0000256" key="7">
    <source>
        <dbReference type="RuleBase" id="RU004016"/>
    </source>
</evidence>
<comment type="similarity">
    <text evidence="1 7">Belongs to the peptidase S11 family.</text>
</comment>
<dbReference type="SUPFAM" id="SSF56601">
    <property type="entry name" value="beta-lactamase/transpeptidase-like"/>
    <property type="match status" value="1"/>
</dbReference>
<comment type="caution">
    <text evidence="9">The sequence shown here is derived from an EMBL/GenBank/DDBJ whole genome shotgun (WGS) entry which is preliminary data.</text>
</comment>
<accession>A0ABN1HVS1</accession>
<evidence type="ECO:0000313" key="9">
    <source>
        <dbReference type="EMBL" id="GAA0668776.1"/>
    </source>
</evidence>
<evidence type="ECO:0000256" key="6">
    <source>
        <dbReference type="ARBA" id="ARBA00023316"/>
    </source>
</evidence>
<gene>
    <name evidence="9" type="ORF">GCM10009102_18910</name>
</gene>